<feature type="region of interest" description="Disordered" evidence="2">
    <location>
        <begin position="1"/>
        <end position="89"/>
    </location>
</feature>
<protein>
    <recommendedName>
        <fullName evidence="3">CCHC-type domain-containing protein</fullName>
    </recommendedName>
</protein>
<sequence>MDSAPSHPPGFSQRWVPEGSPESVSSAPSRRHDHVSGIGLSSASSGGSVAPRPAVGAQGPPEGRAHVQDRLVWEMPKPSKGKKWTRRLESRKEAGAAGWGTAAQEMRGLCFRCYLPGHRKRDCTNAEVCMRCWQKGHPAMECKRPRSPSSEEELRQLALAKLARRRSPERVRPGRQGGGAIGRRRHHHRRPHHRSRGHRPSPRHRRALLQSCLPWEPGRRLRWSQSSL</sequence>
<evidence type="ECO:0000259" key="3">
    <source>
        <dbReference type="PROSITE" id="PS50158"/>
    </source>
</evidence>
<comment type="caution">
    <text evidence="4">The sequence shown here is derived from an EMBL/GenBank/DDBJ whole genome shotgun (WGS) entry which is preliminary data.</text>
</comment>
<feature type="region of interest" description="Disordered" evidence="2">
    <location>
        <begin position="161"/>
        <end position="205"/>
    </location>
</feature>
<dbReference type="EMBL" id="JAUUTY010000001">
    <property type="protein sequence ID" value="KAK1694841.1"/>
    <property type="molecule type" value="Genomic_DNA"/>
</dbReference>
<dbReference type="AlphaFoldDB" id="A0AAD8TX46"/>
<dbReference type="InterPro" id="IPR001878">
    <property type="entry name" value="Znf_CCHC"/>
</dbReference>
<dbReference type="GO" id="GO:0003676">
    <property type="term" value="F:nucleic acid binding"/>
    <property type="evidence" value="ECO:0007669"/>
    <property type="project" value="InterPro"/>
</dbReference>
<accession>A0AAD8TX46</accession>
<keyword evidence="1" id="KW-0862">Zinc</keyword>
<keyword evidence="5" id="KW-1185">Reference proteome</keyword>
<dbReference type="PROSITE" id="PS50158">
    <property type="entry name" value="ZF_CCHC"/>
    <property type="match status" value="1"/>
</dbReference>
<evidence type="ECO:0000256" key="1">
    <source>
        <dbReference type="PROSITE-ProRule" id="PRU00047"/>
    </source>
</evidence>
<dbReference type="GO" id="GO:0008270">
    <property type="term" value="F:zinc ion binding"/>
    <property type="evidence" value="ECO:0007669"/>
    <property type="project" value="UniProtKB-KW"/>
</dbReference>
<dbReference type="Gene3D" id="4.10.60.10">
    <property type="entry name" value="Zinc finger, CCHC-type"/>
    <property type="match status" value="1"/>
</dbReference>
<dbReference type="InterPro" id="IPR036875">
    <property type="entry name" value="Znf_CCHC_sf"/>
</dbReference>
<evidence type="ECO:0000313" key="4">
    <source>
        <dbReference type="EMBL" id="KAK1694841.1"/>
    </source>
</evidence>
<dbReference type="SMART" id="SM00343">
    <property type="entry name" value="ZnF_C2HC"/>
    <property type="match status" value="2"/>
</dbReference>
<feature type="compositionally biased region" description="Basic residues" evidence="2">
    <location>
        <begin position="182"/>
        <end position="205"/>
    </location>
</feature>
<feature type="compositionally biased region" description="Basic and acidic residues" evidence="2">
    <location>
        <begin position="63"/>
        <end position="72"/>
    </location>
</feature>
<evidence type="ECO:0000313" key="5">
    <source>
        <dbReference type="Proteomes" id="UP001231189"/>
    </source>
</evidence>
<organism evidence="4 5">
    <name type="scientific">Lolium multiflorum</name>
    <name type="common">Italian ryegrass</name>
    <name type="synonym">Lolium perenne subsp. multiflorum</name>
    <dbReference type="NCBI Taxonomy" id="4521"/>
    <lineage>
        <taxon>Eukaryota</taxon>
        <taxon>Viridiplantae</taxon>
        <taxon>Streptophyta</taxon>
        <taxon>Embryophyta</taxon>
        <taxon>Tracheophyta</taxon>
        <taxon>Spermatophyta</taxon>
        <taxon>Magnoliopsida</taxon>
        <taxon>Liliopsida</taxon>
        <taxon>Poales</taxon>
        <taxon>Poaceae</taxon>
        <taxon>BOP clade</taxon>
        <taxon>Pooideae</taxon>
        <taxon>Poodae</taxon>
        <taxon>Poeae</taxon>
        <taxon>Poeae Chloroplast Group 2 (Poeae type)</taxon>
        <taxon>Loliodinae</taxon>
        <taxon>Loliinae</taxon>
        <taxon>Lolium</taxon>
    </lineage>
</organism>
<evidence type="ECO:0000256" key="2">
    <source>
        <dbReference type="SAM" id="MobiDB-lite"/>
    </source>
</evidence>
<feature type="compositionally biased region" description="Low complexity" evidence="2">
    <location>
        <begin position="36"/>
        <end position="48"/>
    </location>
</feature>
<gene>
    <name evidence="4" type="ORF">QYE76_011538</name>
</gene>
<dbReference type="SUPFAM" id="SSF57756">
    <property type="entry name" value="Retrovirus zinc finger-like domains"/>
    <property type="match status" value="1"/>
</dbReference>
<feature type="domain" description="CCHC-type" evidence="3">
    <location>
        <begin position="110"/>
        <end position="125"/>
    </location>
</feature>
<name>A0AAD8TX46_LOLMU</name>
<proteinExistence type="predicted"/>
<reference evidence="4" key="1">
    <citation type="submission" date="2023-07" db="EMBL/GenBank/DDBJ databases">
        <title>A chromosome-level genome assembly of Lolium multiflorum.</title>
        <authorList>
            <person name="Chen Y."/>
            <person name="Copetti D."/>
            <person name="Kolliker R."/>
            <person name="Studer B."/>
        </authorList>
    </citation>
    <scope>NUCLEOTIDE SEQUENCE</scope>
    <source>
        <strain evidence="4">02402/16</strain>
        <tissue evidence="4">Leaf</tissue>
    </source>
</reference>
<keyword evidence="1" id="KW-0479">Metal-binding</keyword>
<keyword evidence="1" id="KW-0863">Zinc-finger</keyword>
<dbReference type="Proteomes" id="UP001231189">
    <property type="component" value="Unassembled WGS sequence"/>
</dbReference>